<dbReference type="RefSeq" id="WP_155470905.1">
    <property type="nucleotide sequence ID" value="NZ_BMKG01000020.1"/>
</dbReference>
<keyword evidence="4" id="KW-1185">Reference proteome</keyword>
<reference evidence="1" key="4">
    <citation type="submission" date="2024-05" db="EMBL/GenBank/DDBJ databases">
        <authorList>
            <person name="Sun Q."/>
            <person name="Zhou Y."/>
        </authorList>
    </citation>
    <scope>NUCLEOTIDE SEQUENCE</scope>
    <source>
        <strain evidence="1">CGMCC 1.15931</strain>
    </source>
</reference>
<name>A0A6I3SYF3_9BURK</name>
<evidence type="ECO:0000313" key="4">
    <source>
        <dbReference type="Proteomes" id="UP000622638"/>
    </source>
</evidence>
<dbReference type="InterPro" id="IPR032556">
    <property type="entry name" value="DUF4936"/>
</dbReference>
<accession>A0A6I3SYF3</accession>
<evidence type="ECO:0000313" key="1">
    <source>
        <dbReference type="EMBL" id="GGC15612.1"/>
    </source>
</evidence>
<evidence type="ECO:0000313" key="2">
    <source>
        <dbReference type="EMBL" id="MTV53596.1"/>
    </source>
</evidence>
<sequence>MEQADLYIYYKVRDADAPVLRERILALQQSLAGEHGVAGQLKRRPGSKDGLQTWMEVYPRTGEAFGEAVERAFAGTGITALLASPRHIEVFTDLA</sequence>
<reference evidence="2 3" key="3">
    <citation type="submission" date="2019-11" db="EMBL/GenBank/DDBJ databases">
        <title>Type strains purchased from KCTC, JCM and DSMZ.</title>
        <authorList>
            <person name="Lu H."/>
        </authorList>
    </citation>
    <scope>NUCLEOTIDE SEQUENCE [LARGE SCALE GENOMIC DNA]</scope>
    <source>
        <strain evidence="2 3">KCTC 52429</strain>
    </source>
</reference>
<dbReference type="Proteomes" id="UP000622638">
    <property type="component" value="Unassembled WGS sequence"/>
</dbReference>
<proteinExistence type="predicted"/>
<dbReference type="EMBL" id="WNKZ01000032">
    <property type="protein sequence ID" value="MTV53596.1"/>
    <property type="molecule type" value="Genomic_DNA"/>
</dbReference>
<dbReference type="OrthoDB" id="8527613at2"/>
<comment type="caution">
    <text evidence="2">The sequence shown here is derived from an EMBL/GenBank/DDBJ whole genome shotgun (WGS) entry which is preliminary data.</text>
</comment>
<dbReference type="Pfam" id="PF16290">
    <property type="entry name" value="DUF4936"/>
    <property type="match status" value="1"/>
</dbReference>
<dbReference type="EMBL" id="BMKG01000020">
    <property type="protein sequence ID" value="GGC15612.1"/>
    <property type="molecule type" value="Genomic_DNA"/>
</dbReference>
<reference evidence="4" key="2">
    <citation type="journal article" date="2019" name="Int. J. Syst. Evol. Microbiol.">
        <title>The Global Catalogue of Microorganisms (GCM) 10K type strain sequencing project: providing services to taxonomists for standard genome sequencing and annotation.</title>
        <authorList>
            <consortium name="The Broad Institute Genomics Platform"/>
            <consortium name="The Broad Institute Genome Sequencing Center for Infectious Disease"/>
            <person name="Wu L."/>
            <person name="Ma J."/>
        </authorList>
    </citation>
    <scope>NUCLEOTIDE SEQUENCE [LARGE SCALE GENOMIC DNA]</scope>
    <source>
        <strain evidence="4">CGMCC 1.15931</strain>
    </source>
</reference>
<protein>
    <submittedName>
        <fullName evidence="2">DUF4936 family protein</fullName>
    </submittedName>
</protein>
<reference evidence="1" key="1">
    <citation type="journal article" date="2014" name="Int. J. Syst. Evol. Microbiol.">
        <title>Complete genome of a new Firmicutes species belonging to the dominant human colonic microbiota ('Ruminococcus bicirculans') reveals two chromosomes and a selective capacity to utilize plant glucans.</title>
        <authorList>
            <consortium name="NISC Comparative Sequencing Program"/>
            <person name="Wegmann U."/>
            <person name="Louis P."/>
            <person name="Goesmann A."/>
            <person name="Henrissat B."/>
            <person name="Duncan S.H."/>
            <person name="Flint H.J."/>
        </authorList>
    </citation>
    <scope>NUCLEOTIDE SEQUENCE</scope>
    <source>
        <strain evidence="1">CGMCC 1.15931</strain>
    </source>
</reference>
<gene>
    <name evidence="1" type="ORF">GCM10011572_41230</name>
    <name evidence="2" type="ORF">GM672_12755</name>
</gene>
<dbReference type="AlphaFoldDB" id="A0A6I3SYF3"/>
<dbReference type="Proteomes" id="UP000430634">
    <property type="component" value="Unassembled WGS sequence"/>
</dbReference>
<evidence type="ECO:0000313" key="3">
    <source>
        <dbReference type="Proteomes" id="UP000430634"/>
    </source>
</evidence>
<organism evidence="2 3">
    <name type="scientific">Pseudoduganella buxea</name>
    <dbReference type="NCBI Taxonomy" id="1949069"/>
    <lineage>
        <taxon>Bacteria</taxon>
        <taxon>Pseudomonadati</taxon>
        <taxon>Pseudomonadota</taxon>
        <taxon>Betaproteobacteria</taxon>
        <taxon>Burkholderiales</taxon>
        <taxon>Oxalobacteraceae</taxon>
        <taxon>Telluria group</taxon>
        <taxon>Pseudoduganella</taxon>
    </lineage>
</organism>